<evidence type="ECO:0000313" key="1">
    <source>
        <dbReference type="EMBL" id="CAB5212403.1"/>
    </source>
</evidence>
<accession>A0A6J7WFH3</accession>
<reference evidence="1" key="1">
    <citation type="submission" date="2020-05" db="EMBL/GenBank/DDBJ databases">
        <authorList>
            <person name="Chiriac C."/>
            <person name="Salcher M."/>
            <person name="Ghai R."/>
            <person name="Kavagutti S V."/>
        </authorList>
    </citation>
    <scope>NUCLEOTIDE SEQUENCE</scope>
</reference>
<proteinExistence type="predicted"/>
<protein>
    <submittedName>
        <fullName evidence="1">Uncharacterized protein</fullName>
    </submittedName>
</protein>
<dbReference type="Pfam" id="PF07102">
    <property type="entry name" value="YbcO"/>
    <property type="match status" value="1"/>
</dbReference>
<gene>
    <name evidence="1" type="ORF">UFOVP194_11</name>
</gene>
<dbReference type="Gene3D" id="3.30.50.20">
    <property type="entry name" value="prophage-derive protein ybcO"/>
    <property type="match status" value="1"/>
</dbReference>
<dbReference type="InterPro" id="IPR010774">
    <property type="entry name" value="YbcO"/>
</dbReference>
<name>A0A6J7WFH3_9CAUD</name>
<dbReference type="EMBL" id="LR798238">
    <property type="protein sequence ID" value="CAB5212403.1"/>
    <property type="molecule type" value="Genomic_DNA"/>
</dbReference>
<sequence length="101" mass="11380">MSKITKSAHGEQCTVLFYWIPYHNSETVVFAHANGLKYGKGIGKKADDEHGAYACYLCHMTYDGHINRPKDVSKEYVNQIFEKAMGITKRKLIEKGLLNGA</sequence>
<organism evidence="1">
    <name type="scientific">uncultured Caudovirales phage</name>
    <dbReference type="NCBI Taxonomy" id="2100421"/>
    <lineage>
        <taxon>Viruses</taxon>
        <taxon>Duplodnaviria</taxon>
        <taxon>Heunggongvirae</taxon>
        <taxon>Uroviricota</taxon>
        <taxon>Caudoviricetes</taxon>
        <taxon>Peduoviridae</taxon>
        <taxon>Maltschvirus</taxon>
        <taxon>Maltschvirus maltsch</taxon>
    </lineage>
</organism>